<keyword evidence="2" id="KW-1185">Reference proteome</keyword>
<sequence>MNNLEERSCSKFDFPNARLFFSELIQAEKGSQMHPISLEELSRTVDRLVGDLAGTKQRIDISNQLIQALFERSLVAEALLGVLVSSQEIDLDAVEKLMLEERGGTEKKSKQISELIDGLRKRSKAPWEPLKD</sequence>
<gene>
    <name evidence="1" type="ORF">HT578_03920</name>
</gene>
<dbReference type="RefSeq" id="WP_213502256.1">
    <property type="nucleotide sequence ID" value="NZ_CP054856.1"/>
</dbReference>
<organism evidence="1 2">
    <name type="scientific">Novosphingobium decolorationis</name>
    <dbReference type="NCBI Taxonomy" id="2698673"/>
    <lineage>
        <taxon>Bacteria</taxon>
        <taxon>Pseudomonadati</taxon>
        <taxon>Pseudomonadota</taxon>
        <taxon>Alphaproteobacteria</taxon>
        <taxon>Sphingomonadales</taxon>
        <taxon>Sphingomonadaceae</taxon>
        <taxon>Novosphingobium</taxon>
    </lineage>
</organism>
<evidence type="ECO:0000313" key="1">
    <source>
        <dbReference type="EMBL" id="QVM82971.1"/>
    </source>
</evidence>
<name>A0ABX8E4I8_9SPHN</name>
<dbReference type="Proteomes" id="UP000677126">
    <property type="component" value="Chromosome"/>
</dbReference>
<dbReference type="EMBL" id="CP054856">
    <property type="protein sequence ID" value="QVM82971.1"/>
    <property type="molecule type" value="Genomic_DNA"/>
</dbReference>
<proteinExistence type="predicted"/>
<accession>A0ABX8E4I8</accession>
<protein>
    <submittedName>
        <fullName evidence="1">Uncharacterized protein</fullName>
    </submittedName>
</protein>
<reference evidence="1 2" key="1">
    <citation type="journal article" date="2021" name="Int. J. Syst. Evol. Microbiol.">
        <title>Novosphingobium decolorationis sp. nov., an aniline blue-decolourizing bacterium isolated from East Pacific sediment.</title>
        <authorList>
            <person name="Chen X."/>
            <person name="Dong B."/>
            <person name="Chen T."/>
            <person name="Ren N."/>
            <person name="Wang J."/>
            <person name="Xu Y."/>
            <person name="Yang J."/>
            <person name="Zhu S."/>
            <person name="Chen J."/>
        </authorList>
    </citation>
    <scope>NUCLEOTIDE SEQUENCE [LARGE SCALE GENOMIC DNA]</scope>
    <source>
        <strain evidence="1 2">502str22</strain>
    </source>
</reference>
<evidence type="ECO:0000313" key="2">
    <source>
        <dbReference type="Proteomes" id="UP000677126"/>
    </source>
</evidence>